<evidence type="ECO:0000313" key="3">
    <source>
        <dbReference type="Proteomes" id="UP000297872"/>
    </source>
</evidence>
<feature type="chain" id="PRO_5021352046" description="DUF4906 domain-containing protein" evidence="1">
    <location>
        <begin position="23"/>
        <end position="596"/>
    </location>
</feature>
<dbReference type="EMBL" id="SGVY01000008">
    <property type="protein sequence ID" value="TFH83020.1"/>
    <property type="molecule type" value="Genomic_DNA"/>
</dbReference>
<keyword evidence="3" id="KW-1185">Reference proteome</keyword>
<organism evidence="2 3">
    <name type="scientific">Segatella hominis</name>
    <dbReference type="NCBI Taxonomy" id="2518605"/>
    <lineage>
        <taxon>Bacteria</taxon>
        <taxon>Pseudomonadati</taxon>
        <taxon>Bacteroidota</taxon>
        <taxon>Bacteroidia</taxon>
        <taxon>Bacteroidales</taxon>
        <taxon>Prevotellaceae</taxon>
        <taxon>Segatella</taxon>
    </lineage>
</organism>
<accession>A0A4Y8VR87</accession>
<protein>
    <recommendedName>
        <fullName evidence="4">DUF4906 domain-containing protein</fullName>
    </recommendedName>
</protein>
<evidence type="ECO:0008006" key="4">
    <source>
        <dbReference type="Google" id="ProtNLM"/>
    </source>
</evidence>
<dbReference type="GeneID" id="302994558"/>
<feature type="signal peptide" evidence="1">
    <location>
        <begin position="1"/>
        <end position="22"/>
    </location>
</feature>
<dbReference type="OrthoDB" id="1082617at2"/>
<proteinExistence type="predicted"/>
<evidence type="ECO:0000313" key="2">
    <source>
        <dbReference type="EMBL" id="TFH83020.1"/>
    </source>
</evidence>
<dbReference type="RefSeq" id="WP_134842934.1">
    <property type="nucleotide sequence ID" value="NZ_SGVY01000008.1"/>
</dbReference>
<evidence type="ECO:0000256" key="1">
    <source>
        <dbReference type="SAM" id="SignalP"/>
    </source>
</evidence>
<dbReference type="AlphaFoldDB" id="A0A4Y8VR87"/>
<reference evidence="2 3" key="1">
    <citation type="submission" date="2019-02" db="EMBL/GenBank/DDBJ databases">
        <title>Draft Genome Sequence of the Prevotella sp. BCRC 81118, Isolated from Human Feces.</title>
        <authorList>
            <person name="Huang C.-H."/>
        </authorList>
    </citation>
    <scope>NUCLEOTIDE SEQUENCE [LARGE SCALE GENOMIC DNA]</scope>
    <source>
        <strain evidence="2 3">BCRC 81118</strain>
    </source>
</reference>
<keyword evidence="1" id="KW-0732">Signal</keyword>
<dbReference type="Proteomes" id="UP000297872">
    <property type="component" value="Unassembled WGS sequence"/>
</dbReference>
<name>A0A4Y8VR87_9BACT</name>
<sequence>MKHLKYYMSMIAGLLAMLTACTNDMVENGPSKLWEKQGNEYTITTYVGIPSYEENQTITRSQTYGNEGIDRAEDIQLFCFDKDGFFLGLAKDLTLETTPKGDILENGSSNPKGIKATIPNSTARIHFVANATLDITQSPKWIGMHENMLMTSFESSAGEDQSQKIVYWGYVKKNTPEEMKAFLNGGADKPVIHLIRDRAKVKVELEDEVANEIKKVIVSIYDGQEHGTIAPFKTDLTFPDTHEMAVWNPDYITPTKDQKTYQGSEGQMENIAYTFENRNDASKPLKVILWATYKNGTHKRFHVLLQDKDNQLYRIKRNHIYKIKVKKLDASLGYDSFDAAVNGTPANNPWIVVEDIVPEVSDGKYTLSITNGTYILLNEGATAAQSISFKYAGDTDITANDFEAIWMKNTNCAINETPVITFNNGEGSIHYTLSTIDNSMKEGIIRLLDKKHGLSRNIHIYTIKNMEYEFEFPATMGKDISATAQLKFKIPANYPKELLPIEIKIASNDINPQNCGIEVGSTAEVDGGKGWNNWFVVKYESASVVGTTQTITIKNMRVNTSGTPGKFYVKASYYNGGYINAANVKTKAKEITFTYR</sequence>
<dbReference type="PROSITE" id="PS51257">
    <property type="entry name" value="PROKAR_LIPOPROTEIN"/>
    <property type="match status" value="1"/>
</dbReference>
<gene>
    <name evidence="2" type="ORF">EXN75_04525</name>
</gene>
<comment type="caution">
    <text evidence="2">The sequence shown here is derived from an EMBL/GenBank/DDBJ whole genome shotgun (WGS) entry which is preliminary data.</text>
</comment>